<dbReference type="Proteomes" id="UP000025229">
    <property type="component" value="Plasmid 3"/>
</dbReference>
<evidence type="ECO:0000313" key="3">
    <source>
        <dbReference type="EMBL" id="AHY48444.1"/>
    </source>
</evidence>
<dbReference type="KEGG" id="rrd:RradSPS_3161"/>
<accession>A0A023X8T0</accession>
<name>A0A023X8T0_RUBRA</name>
<organism evidence="3 4">
    <name type="scientific">Rubrobacter radiotolerans</name>
    <name type="common">Arthrobacter radiotolerans</name>
    <dbReference type="NCBI Taxonomy" id="42256"/>
    <lineage>
        <taxon>Bacteria</taxon>
        <taxon>Bacillati</taxon>
        <taxon>Actinomycetota</taxon>
        <taxon>Rubrobacteria</taxon>
        <taxon>Rubrobacterales</taxon>
        <taxon>Rubrobacteraceae</taxon>
        <taxon>Rubrobacter</taxon>
    </lineage>
</organism>
<dbReference type="EMBL" id="CP007517">
    <property type="protein sequence ID" value="AHY48444.1"/>
    <property type="molecule type" value="Genomic_DNA"/>
</dbReference>
<dbReference type="Gene3D" id="3.40.1620.10">
    <property type="entry name" value="YefM-like domain"/>
    <property type="match status" value="1"/>
</dbReference>
<dbReference type="InterPro" id="IPR036165">
    <property type="entry name" value="YefM-like_sf"/>
</dbReference>
<keyword evidence="4" id="KW-1185">Reference proteome</keyword>
<dbReference type="InterPro" id="IPR006442">
    <property type="entry name" value="Antitoxin_Phd/YefM"/>
</dbReference>
<dbReference type="HOGENOM" id="CLU_160748_3_1_11"/>
<comment type="function">
    <text evidence="2">Antitoxin component of a type II toxin-antitoxin (TA) system.</text>
</comment>
<dbReference type="OrthoDB" id="3730588at2"/>
<gene>
    <name evidence="3" type="ORF">RradSPS_3161</name>
</gene>
<dbReference type="Pfam" id="PF02604">
    <property type="entry name" value="PhdYeFM_antitox"/>
    <property type="match status" value="1"/>
</dbReference>
<dbReference type="NCBIfam" id="TIGR01552">
    <property type="entry name" value="phd_fam"/>
    <property type="match status" value="1"/>
</dbReference>
<evidence type="ECO:0000256" key="2">
    <source>
        <dbReference type="RuleBase" id="RU362080"/>
    </source>
</evidence>
<evidence type="ECO:0000256" key="1">
    <source>
        <dbReference type="ARBA" id="ARBA00009981"/>
    </source>
</evidence>
<comment type="similarity">
    <text evidence="1 2">Belongs to the phD/YefM antitoxin family.</text>
</comment>
<dbReference type="SUPFAM" id="SSF143120">
    <property type="entry name" value="YefM-like"/>
    <property type="match status" value="1"/>
</dbReference>
<proteinExistence type="inferred from homology"/>
<keyword evidence="3" id="KW-0614">Plasmid</keyword>
<evidence type="ECO:0000313" key="4">
    <source>
        <dbReference type="Proteomes" id="UP000025229"/>
    </source>
</evidence>
<sequence length="86" mass="9884">MEAVERQMDSGEARRMLPDLVARAAYGHERTVIAKRGRPLAALISVDELRLLDRLLEEHRDRVDAEAADRVMADETDRIIPFRRTT</sequence>
<reference evidence="3 4" key="1">
    <citation type="submission" date="2014-03" db="EMBL/GenBank/DDBJ databases">
        <title>Complete genome sequence of the Radio-Resistant Rubrobacter radiotolerans RSPS-4.</title>
        <authorList>
            <person name="Egas C.C."/>
            <person name="Barroso C.C."/>
            <person name="Froufe H.J.C."/>
            <person name="Pacheco J.J."/>
            <person name="Albuquerque L.L."/>
            <person name="da Costa M.M.S."/>
        </authorList>
    </citation>
    <scope>NUCLEOTIDE SEQUENCE [LARGE SCALE GENOMIC DNA]</scope>
    <source>
        <strain evidence="3 4">RSPS-4</strain>
        <plasmid evidence="3 4">3</plasmid>
    </source>
</reference>
<dbReference type="AlphaFoldDB" id="A0A023X8T0"/>
<geneLocation type="plasmid" evidence="3">
    <name>3</name>
</geneLocation>
<protein>
    <recommendedName>
        <fullName evidence="2">Antitoxin</fullName>
    </recommendedName>
</protein>